<dbReference type="Gene3D" id="2.80.10.50">
    <property type="match status" value="1"/>
</dbReference>
<keyword evidence="1" id="KW-0732">Signal</keyword>
<name>A0A6G0X373_9STRA</name>
<evidence type="ECO:0000313" key="3">
    <source>
        <dbReference type="Proteomes" id="UP000481153"/>
    </source>
</evidence>
<dbReference type="CDD" id="cd00257">
    <property type="entry name" value="beta-trefoil_FSCN-like"/>
    <property type="match status" value="1"/>
</dbReference>
<dbReference type="VEuPathDB" id="FungiDB:AeMF1_006699"/>
<evidence type="ECO:0000313" key="2">
    <source>
        <dbReference type="EMBL" id="KAF0734361.1"/>
    </source>
</evidence>
<dbReference type="Proteomes" id="UP000481153">
    <property type="component" value="Unassembled WGS sequence"/>
</dbReference>
<feature type="chain" id="PRO_5026296029" description="Ricin B lectin domain-containing protein" evidence="1">
    <location>
        <begin position="21"/>
        <end position="201"/>
    </location>
</feature>
<evidence type="ECO:0008006" key="4">
    <source>
        <dbReference type="Google" id="ProtNLM"/>
    </source>
</evidence>
<organism evidence="2 3">
    <name type="scientific">Aphanomyces euteiches</name>
    <dbReference type="NCBI Taxonomy" id="100861"/>
    <lineage>
        <taxon>Eukaryota</taxon>
        <taxon>Sar</taxon>
        <taxon>Stramenopiles</taxon>
        <taxon>Oomycota</taxon>
        <taxon>Saprolegniomycetes</taxon>
        <taxon>Saprolegniales</taxon>
        <taxon>Verrucalvaceae</taxon>
        <taxon>Aphanomyces</taxon>
    </lineage>
</organism>
<protein>
    <recommendedName>
        <fullName evidence="4">Ricin B lectin domain-containing protein</fullName>
    </recommendedName>
</protein>
<accession>A0A6G0X373</accession>
<keyword evidence="3" id="KW-1185">Reference proteome</keyword>
<dbReference type="EMBL" id="VJMJ01000115">
    <property type="protein sequence ID" value="KAF0734361.1"/>
    <property type="molecule type" value="Genomic_DNA"/>
</dbReference>
<evidence type="ECO:0000256" key="1">
    <source>
        <dbReference type="SAM" id="SignalP"/>
    </source>
</evidence>
<proteinExistence type="predicted"/>
<gene>
    <name evidence="2" type="ORF">Ae201684_008962</name>
</gene>
<reference evidence="2 3" key="1">
    <citation type="submission" date="2019-07" db="EMBL/GenBank/DDBJ databases">
        <title>Genomics analysis of Aphanomyces spp. identifies a new class of oomycete effector associated with host adaptation.</title>
        <authorList>
            <person name="Gaulin E."/>
        </authorList>
    </citation>
    <scope>NUCLEOTIDE SEQUENCE [LARGE SCALE GENOMIC DNA]</scope>
    <source>
        <strain evidence="2 3">ATCC 201684</strain>
    </source>
</reference>
<sequence>MVSIQTILLGAFALAQTASADQQPVNETTAVPTTVGVSNCAFQDGDVIALQEDSGYYATRCHNCIPYARNIDSVTLKYALDDGTQDAFWTVTNTGDGKIALKGDSYYYLSRCHDCTRGGVYPDQAFAFISDWIIAPWAQFTCEDAYNGKIALKADTGKCLARCRGCVPSGRDDVITMHVDEWSAGDYAQFTVVKKPAAANN</sequence>
<feature type="signal peptide" evidence="1">
    <location>
        <begin position="1"/>
        <end position="20"/>
    </location>
</feature>
<dbReference type="AlphaFoldDB" id="A0A6G0X373"/>
<comment type="caution">
    <text evidence="2">The sequence shown here is derived from an EMBL/GenBank/DDBJ whole genome shotgun (WGS) entry which is preliminary data.</text>
</comment>